<protein>
    <recommendedName>
        <fullName evidence="2">histidine kinase</fullName>
        <ecNumber evidence="2">2.7.13.3</ecNumber>
    </recommendedName>
</protein>
<dbReference type="GO" id="GO:0046983">
    <property type="term" value="F:protein dimerization activity"/>
    <property type="evidence" value="ECO:0007669"/>
    <property type="project" value="InterPro"/>
</dbReference>
<keyword evidence="9" id="KW-0472">Membrane</keyword>
<keyword evidence="5" id="KW-0547">Nucleotide-binding</keyword>
<dbReference type="GO" id="GO:0000155">
    <property type="term" value="F:phosphorelay sensor kinase activity"/>
    <property type="evidence" value="ECO:0007669"/>
    <property type="project" value="InterPro"/>
</dbReference>
<dbReference type="Proteomes" id="UP000604475">
    <property type="component" value="Unassembled WGS sequence"/>
</dbReference>
<dbReference type="Pfam" id="PF13796">
    <property type="entry name" value="Sensor"/>
    <property type="match status" value="1"/>
</dbReference>
<evidence type="ECO:0000256" key="9">
    <source>
        <dbReference type="SAM" id="Phobius"/>
    </source>
</evidence>
<feature type="domain" description="Putative sensor" evidence="12">
    <location>
        <begin position="30"/>
        <end position="210"/>
    </location>
</feature>
<evidence type="ECO:0000313" key="13">
    <source>
        <dbReference type="EMBL" id="MBL7632187.1"/>
    </source>
</evidence>
<dbReference type="Pfam" id="PF07730">
    <property type="entry name" value="HisKA_3"/>
    <property type="match status" value="1"/>
</dbReference>
<name>A0A937RKX2_9ACTN</name>
<keyword evidence="9" id="KW-0812">Transmembrane</keyword>
<feature type="transmembrane region" description="Helical" evidence="9">
    <location>
        <begin position="176"/>
        <end position="200"/>
    </location>
</feature>
<organism evidence="13 14">
    <name type="scientific">Frankia nepalensis</name>
    <dbReference type="NCBI Taxonomy" id="1836974"/>
    <lineage>
        <taxon>Bacteria</taxon>
        <taxon>Bacillati</taxon>
        <taxon>Actinomycetota</taxon>
        <taxon>Actinomycetes</taxon>
        <taxon>Frankiales</taxon>
        <taxon>Frankiaceae</taxon>
        <taxon>Frankia</taxon>
    </lineage>
</organism>
<feature type="transmembrane region" description="Helical" evidence="9">
    <location>
        <begin position="23"/>
        <end position="47"/>
    </location>
</feature>
<dbReference type="InterPro" id="IPR011712">
    <property type="entry name" value="Sig_transdc_His_kin_sub3_dim/P"/>
</dbReference>
<dbReference type="CDD" id="cd16917">
    <property type="entry name" value="HATPase_UhpB-NarQ-NarX-like"/>
    <property type="match status" value="1"/>
</dbReference>
<accession>A0A937RKX2</accession>
<evidence type="ECO:0000256" key="5">
    <source>
        <dbReference type="ARBA" id="ARBA00022741"/>
    </source>
</evidence>
<gene>
    <name evidence="13" type="ORF">I7412_34550</name>
</gene>
<proteinExistence type="predicted"/>
<dbReference type="InterPro" id="IPR025828">
    <property type="entry name" value="Put_sensor_dom"/>
</dbReference>
<reference evidence="13" key="1">
    <citation type="submission" date="2020-12" db="EMBL/GenBank/DDBJ databases">
        <title>Genomic characterization of non-nitrogen-fixing Frankia strains.</title>
        <authorList>
            <person name="Carlos-Shanley C."/>
            <person name="Guerra T."/>
            <person name="Hahn D."/>
        </authorList>
    </citation>
    <scope>NUCLEOTIDE SEQUENCE</scope>
    <source>
        <strain evidence="13">CN6</strain>
    </source>
</reference>
<dbReference type="SUPFAM" id="SSF55874">
    <property type="entry name" value="ATPase domain of HSP90 chaperone/DNA topoisomerase II/histidine kinase"/>
    <property type="match status" value="1"/>
</dbReference>
<sequence length="428" mass="44779">MGSSGGAWAAVRGRPWRFLFSRWPWLSLVYLASSVPVGLGCLVVLALVVGLGVLTAVVVVGLLLLAGVPLFTAVIAAMERARLRLVLPREAAGPRATTRAATRATTWERLRAGRRVPASWSEIGYSVLLASVLWLVDATVLLFAVAVPVVLLLAPVLVRDDRVEVSGWSIDSPGEAWFAAAGPGLVSLVVAAYVVTALACGQAALTRLLLDPPEARLTAAVAELRRSRAGLVGAFEAERRRIERDLHDGVQQRLVGLTMTLGQAELEAPDGPALDLVRAAHAQAEGALDDLRAAIRGIHPRVLSDHGLVAAIHEIADRSPVPVDADLLLPSRLPAPVEAAAYFVVSEALTNIARHAHARSARIHAWTFGDRLVLTVVDDGAGGADPAAGSGLAGLALRVEALDGTLSVASPAGGPTEVRMECPIGTDP</sequence>
<dbReference type="PANTHER" id="PTHR24421:SF10">
    <property type="entry name" value="NITRATE_NITRITE SENSOR PROTEIN NARQ"/>
    <property type="match status" value="1"/>
</dbReference>
<evidence type="ECO:0000256" key="2">
    <source>
        <dbReference type="ARBA" id="ARBA00012438"/>
    </source>
</evidence>
<keyword evidence="7" id="KW-0067">ATP-binding</keyword>
<dbReference type="EMBL" id="JAEACQ010000297">
    <property type="protein sequence ID" value="MBL7632187.1"/>
    <property type="molecule type" value="Genomic_DNA"/>
</dbReference>
<keyword evidence="9" id="KW-1133">Transmembrane helix</keyword>
<keyword evidence="3" id="KW-0597">Phosphoprotein</keyword>
<dbReference type="AlphaFoldDB" id="A0A937RKX2"/>
<keyword evidence="4" id="KW-0808">Transferase</keyword>
<dbReference type="RefSeq" id="WP_203000592.1">
    <property type="nucleotide sequence ID" value="NZ_JADWYU010000135.1"/>
</dbReference>
<dbReference type="InterPro" id="IPR003594">
    <property type="entry name" value="HATPase_dom"/>
</dbReference>
<dbReference type="PANTHER" id="PTHR24421">
    <property type="entry name" value="NITRATE/NITRITE SENSOR PROTEIN NARX-RELATED"/>
    <property type="match status" value="1"/>
</dbReference>
<keyword evidence="8" id="KW-0902">Two-component regulatory system</keyword>
<dbReference type="GO" id="GO:0016020">
    <property type="term" value="C:membrane"/>
    <property type="evidence" value="ECO:0007669"/>
    <property type="project" value="InterPro"/>
</dbReference>
<evidence type="ECO:0000256" key="7">
    <source>
        <dbReference type="ARBA" id="ARBA00022840"/>
    </source>
</evidence>
<dbReference type="EC" id="2.7.13.3" evidence="2"/>
<feature type="domain" description="Histidine kinase/HSP90-like ATPase" evidence="10">
    <location>
        <begin position="340"/>
        <end position="424"/>
    </location>
</feature>
<dbReference type="InterPro" id="IPR050482">
    <property type="entry name" value="Sensor_HK_TwoCompSys"/>
</dbReference>
<dbReference type="GO" id="GO:0005524">
    <property type="term" value="F:ATP binding"/>
    <property type="evidence" value="ECO:0007669"/>
    <property type="project" value="UniProtKB-KW"/>
</dbReference>
<dbReference type="Pfam" id="PF02518">
    <property type="entry name" value="HATPase_c"/>
    <property type="match status" value="1"/>
</dbReference>
<dbReference type="Gene3D" id="3.30.565.10">
    <property type="entry name" value="Histidine kinase-like ATPase, C-terminal domain"/>
    <property type="match status" value="1"/>
</dbReference>
<evidence type="ECO:0000259" key="11">
    <source>
        <dbReference type="Pfam" id="PF07730"/>
    </source>
</evidence>
<keyword evidence="14" id="KW-1185">Reference proteome</keyword>
<evidence type="ECO:0000256" key="1">
    <source>
        <dbReference type="ARBA" id="ARBA00000085"/>
    </source>
</evidence>
<feature type="transmembrane region" description="Helical" evidence="9">
    <location>
        <begin position="123"/>
        <end position="156"/>
    </location>
</feature>
<evidence type="ECO:0000259" key="12">
    <source>
        <dbReference type="Pfam" id="PF13796"/>
    </source>
</evidence>
<comment type="caution">
    <text evidence="13">The sequence shown here is derived from an EMBL/GenBank/DDBJ whole genome shotgun (WGS) entry which is preliminary data.</text>
</comment>
<evidence type="ECO:0000259" key="10">
    <source>
        <dbReference type="Pfam" id="PF02518"/>
    </source>
</evidence>
<evidence type="ECO:0000313" key="14">
    <source>
        <dbReference type="Proteomes" id="UP000604475"/>
    </source>
</evidence>
<evidence type="ECO:0000256" key="8">
    <source>
        <dbReference type="ARBA" id="ARBA00023012"/>
    </source>
</evidence>
<feature type="domain" description="Signal transduction histidine kinase subgroup 3 dimerisation and phosphoacceptor" evidence="11">
    <location>
        <begin position="238"/>
        <end position="303"/>
    </location>
</feature>
<dbReference type="Gene3D" id="1.20.5.1930">
    <property type="match status" value="1"/>
</dbReference>
<dbReference type="InterPro" id="IPR036890">
    <property type="entry name" value="HATPase_C_sf"/>
</dbReference>
<feature type="transmembrane region" description="Helical" evidence="9">
    <location>
        <begin position="53"/>
        <end position="77"/>
    </location>
</feature>
<keyword evidence="6" id="KW-0418">Kinase</keyword>
<evidence type="ECO:0000256" key="4">
    <source>
        <dbReference type="ARBA" id="ARBA00022679"/>
    </source>
</evidence>
<evidence type="ECO:0000256" key="6">
    <source>
        <dbReference type="ARBA" id="ARBA00022777"/>
    </source>
</evidence>
<evidence type="ECO:0000256" key="3">
    <source>
        <dbReference type="ARBA" id="ARBA00022553"/>
    </source>
</evidence>
<comment type="catalytic activity">
    <reaction evidence="1">
        <text>ATP + protein L-histidine = ADP + protein N-phospho-L-histidine.</text>
        <dbReference type="EC" id="2.7.13.3"/>
    </reaction>
</comment>